<name>A0A1C6RQP8_9ACTN</name>
<feature type="compositionally biased region" description="Polar residues" evidence="1">
    <location>
        <begin position="56"/>
        <end position="71"/>
    </location>
</feature>
<sequence>MKRIRDAMALAGCGILLASLLVGIEVAAASPPTAGSAEVAVAAAGRGHASPRLIDQRTNPPARQAATTGDQPTRGVDGSPTGENLPARVSTAAKSSATTTSAGVPGGPNTGGSGLPRAPSPRTINSNFAGIDQAGGGGAQPSDVNASVGPTQILETVNRRVTVYDKAGVQQCTNTLAGWLGLGTTNVFDPRTLYDNLNNRFVIIATTTGTAGTAPRLFLAASTSGNACGGYFVYTLTFSGALFPLGTLLDYPYLGQDRVAILSSTNNFNPGYVNSTAWSVSKALVYAGAAVTFPAFPVAFSTAPVTVVGIPIAPTANTFYVAGVPGTGYRLYRMSNSAGPGTTLVLQATVASAYASPSRRVNQCGTATTLDPLDGRIAWAPVQAANSPFIWFTHGTDIAGYPGVRYGAISTSTNTATVANAFHSGTSDDFNPSLGAFEVTPNSFQIWLNWAYTDTGASTCRNTSMAFDGVLPGGGVPALTNTDVTLVVGSNTNSNTRFGDYSSVHVDPVAASATCPAGRTALLAQQYFVGGTWATRLVRVSFGPGC</sequence>
<protein>
    <submittedName>
        <fullName evidence="3">Uncharacterized protein</fullName>
    </submittedName>
</protein>
<feature type="signal peptide" evidence="2">
    <location>
        <begin position="1"/>
        <end position="28"/>
    </location>
</feature>
<accession>A0A1C6RQP8</accession>
<dbReference type="AlphaFoldDB" id="A0A1C6RQP8"/>
<evidence type="ECO:0000256" key="1">
    <source>
        <dbReference type="SAM" id="MobiDB-lite"/>
    </source>
</evidence>
<proteinExistence type="predicted"/>
<keyword evidence="4" id="KW-1185">Reference proteome</keyword>
<reference evidence="4" key="1">
    <citation type="submission" date="2016-06" db="EMBL/GenBank/DDBJ databases">
        <authorList>
            <person name="Varghese N."/>
        </authorList>
    </citation>
    <scope>NUCLEOTIDE SEQUENCE [LARGE SCALE GENOMIC DNA]</scope>
    <source>
        <strain evidence="4">DSM 46123</strain>
    </source>
</reference>
<keyword evidence="2" id="KW-0732">Signal</keyword>
<evidence type="ECO:0000313" key="3">
    <source>
        <dbReference type="EMBL" id="SCL19485.1"/>
    </source>
</evidence>
<feature type="compositionally biased region" description="Gly residues" evidence="1">
    <location>
        <begin position="104"/>
        <end position="114"/>
    </location>
</feature>
<feature type="chain" id="PRO_5008745003" evidence="2">
    <location>
        <begin position="29"/>
        <end position="546"/>
    </location>
</feature>
<evidence type="ECO:0000313" key="4">
    <source>
        <dbReference type="Proteomes" id="UP000198906"/>
    </source>
</evidence>
<organism evidence="3 4">
    <name type="scientific">Micromonospora inyonensis</name>
    <dbReference type="NCBI Taxonomy" id="47866"/>
    <lineage>
        <taxon>Bacteria</taxon>
        <taxon>Bacillati</taxon>
        <taxon>Actinomycetota</taxon>
        <taxon>Actinomycetes</taxon>
        <taxon>Micromonosporales</taxon>
        <taxon>Micromonosporaceae</taxon>
        <taxon>Micromonospora</taxon>
    </lineage>
</organism>
<dbReference type="EMBL" id="FMHU01000001">
    <property type="protein sequence ID" value="SCL19485.1"/>
    <property type="molecule type" value="Genomic_DNA"/>
</dbReference>
<dbReference type="Proteomes" id="UP000198906">
    <property type="component" value="Unassembled WGS sequence"/>
</dbReference>
<feature type="region of interest" description="Disordered" evidence="1">
    <location>
        <begin position="48"/>
        <end position="147"/>
    </location>
</feature>
<feature type="compositionally biased region" description="Low complexity" evidence="1">
    <location>
        <begin position="90"/>
        <end position="103"/>
    </location>
</feature>
<gene>
    <name evidence="3" type="ORF">GA0074694_2703</name>
</gene>
<evidence type="ECO:0000256" key="2">
    <source>
        <dbReference type="SAM" id="SignalP"/>
    </source>
</evidence>